<evidence type="ECO:0000256" key="4">
    <source>
        <dbReference type="HAMAP-Rule" id="MF_00720"/>
    </source>
</evidence>
<name>A0ABT5J1L9_9NEIS</name>
<dbReference type="PIRSF" id="PIRSF003135">
    <property type="entry name" value="Primosomal_n"/>
    <property type="match status" value="1"/>
</dbReference>
<dbReference type="InterPro" id="IPR012340">
    <property type="entry name" value="NA-bd_OB-fold"/>
</dbReference>
<comment type="similarity">
    <text evidence="4">Belongs to the PriB family.</text>
</comment>
<keyword evidence="3 4" id="KW-0238">DNA-binding</keyword>
<evidence type="ECO:0000256" key="2">
    <source>
        <dbReference type="ARBA" id="ARBA00022705"/>
    </source>
</evidence>
<keyword evidence="1 4" id="KW-0639">Primosome</keyword>
<dbReference type="Pfam" id="PF22657">
    <property type="entry name" value="SSB_1"/>
    <property type="match status" value="1"/>
</dbReference>
<comment type="subunit">
    <text evidence="4">Homodimer. Interacts with PriA and DnaT. Component of the replication restart primosome. Primosome assembly occurs via a 'hand-off' mechanism. PriA binds to replication forks, subsequently PriB then DnaT bind; DnaT then displaces ssDNA to generate the helicase loading substrate.</text>
</comment>
<reference evidence="5 6" key="1">
    <citation type="submission" date="2023-01" db="EMBL/GenBank/DDBJ databases">
        <title>Novel species of the genus Vogesella isolated from rivers.</title>
        <authorList>
            <person name="Lu H."/>
        </authorList>
    </citation>
    <scope>NUCLEOTIDE SEQUENCE [LARGE SCALE GENOMIC DNA]</scope>
    <source>
        <strain evidence="5 6">DC21W</strain>
    </source>
</reference>
<keyword evidence="6" id="KW-1185">Reference proteome</keyword>
<comment type="function">
    <text evidence="4">Involved in the restart of stalled replication forks, which reloads the replicative helicase on sites other than the origin of replication; the PriA-PriB pathway is the major replication restart pathway. During primosome assembly it facilitates complex formation between PriA and DnaT on DNA; stabilizes PriA on DNA. Stimulates the DNA unwinding activity of PriA helicase.</text>
</comment>
<gene>
    <name evidence="4 5" type="primary">priB</name>
    <name evidence="5" type="ORF">PQU95_14325</name>
</gene>
<evidence type="ECO:0000313" key="5">
    <source>
        <dbReference type="EMBL" id="MDC7718385.1"/>
    </source>
</evidence>
<dbReference type="InterPro" id="IPR023646">
    <property type="entry name" value="Prisomal_replication_PriB"/>
</dbReference>
<evidence type="ECO:0000256" key="1">
    <source>
        <dbReference type="ARBA" id="ARBA00022515"/>
    </source>
</evidence>
<keyword evidence="2 4" id="KW-0235">DNA replication</keyword>
<dbReference type="HAMAP" id="MF_00720">
    <property type="entry name" value="PriB"/>
    <property type="match status" value="1"/>
</dbReference>
<accession>A0ABT5J1L9</accession>
<dbReference type="InterPro" id="IPR000424">
    <property type="entry name" value="Primosome_PriB/ssb"/>
</dbReference>
<dbReference type="SUPFAM" id="SSF50249">
    <property type="entry name" value="Nucleic acid-binding proteins"/>
    <property type="match status" value="1"/>
</dbReference>
<protein>
    <recommendedName>
        <fullName evidence="4">Replication restart protein PriB</fullName>
    </recommendedName>
</protein>
<dbReference type="NCBIfam" id="TIGR04418">
    <property type="entry name" value="PriB_gamma"/>
    <property type="match status" value="1"/>
</dbReference>
<comment type="caution">
    <text evidence="5">The sequence shown here is derived from an EMBL/GenBank/DDBJ whole genome shotgun (WGS) entry which is preliminary data.</text>
</comment>
<evidence type="ECO:0000313" key="6">
    <source>
        <dbReference type="Proteomes" id="UP001219956"/>
    </source>
</evidence>
<dbReference type="PROSITE" id="PS50935">
    <property type="entry name" value="SSB"/>
    <property type="match status" value="1"/>
</dbReference>
<dbReference type="EMBL" id="JAQQLF010000019">
    <property type="protein sequence ID" value="MDC7718385.1"/>
    <property type="molecule type" value="Genomic_DNA"/>
</dbReference>
<proteinExistence type="inferred from homology"/>
<dbReference type="RefSeq" id="WP_272752630.1">
    <property type="nucleotide sequence ID" value="NZ_JAQQLF010000019.1"/>
</dbReference>
<dbReference type="Proteomes" id="UP001219956">
    <property type="component" value="Unassembled WGS sequence"/>
</dbReference>
<dbReference type="Gene3D" id="2.40.50.140">
    <property type="entry name" value="Nucleic acid-binding proteins"/>
    <property type="match status" value="1"/>
</dbReference>
<organism evidence="5 6">
    <name type="scientific">Vogesella aquatica</name>
    <dbReference type="NCBI Taxonomy" id="2984206"/>
    <lineage>
        <taxon>Bacteria</taxon>
        <taxon>Pseudomonadati</taxon>
        <taxon>Pseudomonadota</taxon>
        <taxon>Betaproteobacteria</taxon>
        <taxon>Neisseriales</taxon>
        <taxon>Chromobacteriaceae</taxon>
        <taxon>Vogesella</taxon>
    </lineage>
</organism>
<evidence type="ECO:0000256" key="3">
    <source>
        <dbReference type="ARBA" id="ARBA00023125"/>
    </source>
</evidence>
<sequence length="99" mass="11228">MQNRLELTVTVEREDPLRHTPAGMPVLEMWLRHHSRQTIATLERDVSCEIQAVAMGELAKKLAGKVAGNTVHCTGFLNQRSLRNPRLVLHIEFVEFVKG</sequence>